<comment type="cofactor">
    <cofactor evidence="5">
        <name>Mg(2+)</name>
        <dbReference type="ChEBI" id="CHEBI:18420"/>
    </cofactor>
</comment>
<organism evidence="6 7">
    <name type="scientific">Agaricicola taiwanensis</name>
    <dbReference type="NCBI Taxonomy" id="591372"/>
    <lineage>
        <taxon>Bacteria</taxon>
        <taxon>Pseudomonadati</taxon>
        <taxon>Pseudomonadota</taxon>
        <taxon>Alphaproteobacteria</taxon>
        <taxon>Rhodobacterales</taxon>
        <taxon>Paracoccaceae</taxon>
        <taxon>Agaricicola</taxon>
    </lineage>
</organism>
<dbReference type="AlphaFoldDB" id="A0A8J2VIP6"/>
<comment type="caution">
    <text evidence="6">The sequence shown here is derived from an EMBL/GenBank/DDBJ whole genome shotgun (WGS) entry which is preliminary data.</text>
</comment>
<dbReference type="PANTHER" id="PTHR33254">
    <property type="entry name" value="4-HYDROXY-4-METHYL-2-OXOGLUTARATE ALDOLASE 3-RELATED"/>
    <property type="match status" value="1"/>
</dbReference>
<dbReference type="PANTHER" id="PTHR33254:SF4">
    <property type="entry name" value="4-HYDROXY-4-METHYL-2-OXOGLUTARATE ALDOLASE 3-RELATED"/>
    <property type="match status" value="1"/>
</dbReference>
<dbReference type="Proteomes" id="UP000602745">
    <property type="component" value="Unassembled WGS sequence"/>
</dbReference>
<keyword evidence="7" id="KW-1185">Reference proteome</keyword>
<keyword evidence="5" id="KW-0460">Magnesium</keyword>
<dbReference type="InterPro" id="IPR005493">
    <property type="entry name" value="RraA/RraA-like"/>
</dbReference>
<dbReference type="GO" id="GO:0046872">
    <property type="term" value="F:metal ion binding"/>
    <property type="evidence" value="ECO:0007669"/>
    <property type="project" value="UniProtKB-KW"/>
</dbReference>
<feature type="binding site" evidence="5">
    <location>
        <begin position="93"/>
        <end position="96"/>
    </location>
    <ligand>
        <name>substrate</name>
    </ligand>
</feature>
<dbReference type="EMBL" id="BMCP01000001">
    <property type="protein sequence ID" value="GGE31879.1"/>
    <property type="molecule type" value="Genomic_DNA"/>
</dbReference>
<evidence type="ECO:0000256" key="1">
    <source>
        <dbReference type="ARBA" id="ARBA00001968"/>
    </source>
</evidence>
<keyword evidence="5" id="KW-0479">Metal-binding</keyword>
<evidence type="ECO:0000256" key="4">
    <source>
        <dbReference type="ARBA" id="ARBA00030169"/>
    </source>
</evidence>
<sequence length="224" mass="23750">MFTLKDLPAQVDPDLLALLVKAEPATIGHFRHEGFMDPDVRALLPDRRIAGTAVTIRFAGMDSTIVHYALSHIRPGDVLVMDRMGDRRHAACGGGVAFAAREAGAVGIIIDGPATDIAELREYGLPVWARGLSAVTGKRQYTHGEFCVPISCGGVTVHPGDAVLADENGVLVLPASEIEPAANRAIAMQLAEKKTLARVAAGEKIADINGTNQRIREVMEKAAG</sequence>
<accession>A0A8J2VIP6</accession>
<reference evidence="6" key="2">
    <citation type="submission" date="2020-09" db="EMBL/GenBank/DDBJ databases">
        <authorList>
            <person name="Sun Q."/>
            <person name="Sedlacek I."/>
        </authorList>
    </citation>
    <scope>NUCLEOTIDE SEQUENCE</scope>
    <source>
        <strain evidence="6">CCM 7684</strain>
    </source>
</reference>
<dbReference type="CDD" id="cd16841">
    <property type="entry name" value="RraA_family"/>
    <property type="match status" value="1"/>
</dbReference>
<protein>
    <recommendedName>
        <fullName evidence="2">Putative 4-hydroxy-4-methyl-2-oxoglutarate aldolase</fullName>
    </recommendedName>
    <alternativeName>
        <fullName evidence="3">Regulator of ribonuclease activity homolog</fullName>
    </alternativeName>
    <alternativeName>
        <fullName evidence="4">RraA-like protein</fullName>
    </alternativeName>
</protein>
<evidence type="ECO:0000313" key="7">
    <source>
        <dbReference type="Proteomes" id="UP000602745"/>
    </source>
</evidence>
<evidence type="ECO:0000256" key="3">
    <source>
        <dbReference type="ARBA" id="ARBA00029596"/>
    </source>
</evidence>
<feature type="binding site" evidence="5">
    <location>
        <position position="116"/>
    </location>
    <ligand>
        <name>Mg(2+)</name>
        <dbReference type="ChEBI" id="CHEBI:18420"/>
    </ligand>
</feature>
<dbReference type="Gene3D" id="3.50.30.40">
    <property type="entry name" value="Ribonuclease E inhibitor RraA/RraA-like"/>
    <property type="match status" value="1"/>
</dbReference>
<name>A0A8J2VIP6_9RHOB</name>
<evidence type="ECO:0000256" key="2">
    <source>
        <dbReference type="ARBA" id="ARBA00016549"/>
    </source>
</evidence>
<dbReference type="InterPro" id="IPR036704">
    <property type="entry name" value="RraA/RraA-like_sf"/>
</dbReference>
<proteinExistence type="predicted"/>
<evidence type="ECO:0000313" key="6">
    <source>
        <dbReference type="EMBL" id="GGE31879.1"/>
    </source>
</evidence>
<gene>
    <name evidence="6" type="ORF">GCM10007276_06350</name>
</gene>
<dbReference type="Pfam" id="PF03737">
    <property type="entry name" value="RraA-like"/>
    <property type="match status" value="1"/>
</dbReference>
<dbReference type="SUPFAM" id="SSF89562">
    <property type="entry name" value="RraA-like"/>
    <property type="match status" value="1"/>
</dbReference>
<dbReference type="RefSeq" id="WP_188408242.1">
    <property type="nucleotide sequence ID" value="NZ_BMCP01000001.1"/>
</dbReference>
<reference evidence="6" key="1">
    <citation type="journal article" date="2014" name="Int. J. Syst. Evol. Microbiol.">
        <title>Complete genome sequence of Corynebacterium casei LMG S-19264T (=DSM 44701T), isolated from a smear-ripened cheese.</title>
        <authorList>
            <consortium name="US DOE Joint Genome Institute (JGI-PGF)"/>
            <person name="Walter F."/>
            <person name="Albersmeier A."/>
            <person name="Kalinowski J."/>
            <person name="Ruckert C."/>
        </authorList>
    </citation>
    <scope>NUCLEOTIDE SEQUENCE</scope>
    <source>
        <strain evidence="6">CCM 7684</strain>
    </source>
</reference>
<comment type="cofactor">
    <cofactor evidence="1">
        <name>a divalent metal cation</name>
        <dbReference type="ChEBI" id="CHEBI:60240"/>
    </cofactor>
</comment>
<evidence type="ECO:0000256" key="5">
    <source>
        <dbReference type="PIRSR" id="PIRSR605493-1"/>
    </source>
</evidence>